<reference evidence="2 3" key="1">
    <citation type="journal article" date="2020" name="bioRxiv">
        <title>Whole genome comparisons of ergot fungi reveals the divergence and evolution of species within the genus Claviceps are the result of varying mechanisms driving genome evolution and host range expansion.</title>
        <authorList>
            <person name="Wyka S.A."/>
            <person name="Mondo S.J."/>
            <person name="Liu M."/>
            <person name="Dettman J."/>
            <person name="Nalam V."/>
            <person name="Broders K.D."/>
        </authorList>
    </citation>
    <scope>NUCLEOTIDE SEQUENCE [LARGE SCALE GENOMIC DNA]</scope>
    <source>
        <strain evidence="2 3">LM583</strain>
    </source>
</reference>
<dbReference type="EMBL" id="SRPR01000072">
    <property type="protein sequence ID" value="KAG5962119.1"/>
    <property type="molecule type" value="Genomic_DNA"/>
</dbReference>
<dbReference type="Proteomes" id="UP000742024">
    <property type="component" value="Unassembled WGS sequence"/>
</dbReference>
<sequence>MFKGESSRAGLAWLEAGHRNVARARTQRTLVPATASSNLPGSGRDGVFRLTSPGRIVREVATVPMEQPCQGRESRTSPGPDDGGRLRQQSWVYRAKGNADGIFDRIYTYGVGVPGVRGFWNHGTPAWFMHKVLRAARKVFHNRTAGTVGKERSSSIARQTAASNVSRWKEDDSMSPSFQSTPYSIHWTALVTEQRFEIGGCFNLSATGYSSATSRHQWFAHHSFGARQGFPQSYPRRMSNRLMTIMG</sequence>
<feature type="region of interest" description="Disordered" evidence="1">
    <location>
        <begin position="63"/>
        <end position="86"/>
    </location>
</feature>
<comment type="caution">
    <text evidence="2">The sequence shown here is derived from an EMBL/GenBank/DDBJ whole genome shotgun (WGS) entry which is preliminary data.</text>
</comment>
<organism evidence="2 3">
    <name type="scientific">Claviceps arundinis</name>
    <dbReference type="NCBI Taxonomy" id="1623583"/>
    <lineage>
        <taxon>Eukaryota</taxon>
        <taxon>Fungi</taxon>
        <taxon>Dikarya</taxon>
        <taxon>Ascomycota</taxon>
        <taxon>Pezizomycotina</taxon>
        <taxon>Sordariomycetes</taxon>
        <taxon>Hypocreomycetidae</taxon>
        <taxon>Hypocreales</taxon>
        <taxon>Clavicipitaceae</taxon>
        <taxon>Claviceps</taxon>
    </lineage>
</organism>
<accession>A0ABQ7PFL3</accession>
<gene>
    <name evidence="2" type="ORF">E4U57_007290</name>
</gene>
<keyword evidence="3" id="KW-1185">Reference proteome</keyword>
<evidence type="ECO:0000313" key="3">
    <source>
        <dbReference type="Proteomes" id="UP000742024"/>
    </source>
</evidence>
<protein>
    <submittedName>
        <fullName evidence="2">Uncharacterized protein</fullName>
    </submittedName>
</protein>
<evidence type="ECO:0000313" key="2">
    <source>
        <dbReference type="EMBL" id="KAG5962119.1"/>
    </source>
</evidence>
<name>A0ABQ7PFL3_9HYPO</name>
<evidence type="ECO:0000256" key="1">
    <source>
        <dbReference type="SAM" id="MobiDB-lite"/>
    </source>
</evidence>
<proteinExistence type="predicted"/>